<reference evidence="1 2" key="1">
    <citation type="submission" date="2023-02" db="EMBL/GenBank/DDBJ databases">
        <title>Genome Sequence of L. cardiaca H63T.</title>
        <authorList>
            <person name="Lopez A.E."/>
            <person name="Cianciotto N.P."/>
        </authorList>
    </citation>
    <scope>NUCLEOTIDE SEQUENCE [LARGE SCALE GENOMIC DNA]</scope>
    <source>
        <strain evidence="1 2">H63</strain>
    </source>
</reference>
<sequence>MTNPVALLDVDHTLLFDTTLNETLLNSLKKKGIKDVYLFTDMKYGRGNVEDRMKLVQQLEARGFTVHGVITPVDLVWQQFTEEDSIKMDEWTTDGYRGKLYGPTFEAELKKQETESALPFLKKVIEYIPEKNKPGASYADAVKAYQSMPTTAKEDEPLPGHMLARSSYAKVFADRLAQDYDNTKGLLLDFFIRHKPDWVSSIVVMDDREKVISAVKQYVERSKTDVPITTIHVTSDKLEASFYDSQLDEHLKKDPAVVLASLNDKIDVFIATLNKSRFNPFLSSPEAKIAALKILKKELENTLNSGDETRIGDIIDAWKSSQKFTNTRTNETVSVAKVLAQHRNIFRPETREVETSTQLFIESLKRDFADITFNKAQESELQLELQ</sequence>
<proteinExistence type="predicted"/>
<dbReference type="RefSeq" id="WP_275088268.1">
    <property type="nucleotide sequence ID" value="NZ_CP119078.1"/>
</dbReference>
<dbReference type="Proteomes" id="UP001222087">
    <property type="component" value="Chromosome"/>
</dbReference>
<name>A0ABY8ASG8_9GAMM</name>
<keyword evidence="2" id="KW-1185">Reference proteome</keyword>
<evidence type="ECO:0000313" key="2">
    <source>
        <dbReference type="Proteomes" id="UP001222087"/>
    </source>
</evidence>
<evidence type="ECO:0000313" key="1">
    <source>
        <dbReference type="EMBL" id="WED42445.1"/>
    </source>
</evidence>
<evidence type="ECO:0008006" key="3">
    <source>
        <dbReference type="Google" id="ProtNLM"/>
    </source>
</evidence>
<organism evidence="1 2">
    <name type="scientific">Legionella cardiaca</name>
    <dbReference type="NCBI Taxonomy" id="1071983"/>
    <lineage>
        <taxon>Bacteria</taxon>
        <taxon>Pseudomonadati</taxon>
        <taxon>Pseudomonadota</taxon>
        <taxon>Gammaproteobacteria</taxon>
        <taxon>Legionellales</taxon>
        <taxon>Legionellaceae</taxon>
        <taxon>Legionella</taxon>
    </lineage>
</organism>
<dbReference type="EMBL" id="CP119078">
    <property type="protein sequence ID" value="WED42445.1"/>
    <property type="molecule type" value="Genomic_DNA"/>
</dbReference>
<protein>
    <recommendedName>
        <fullName evidence="3">Dot/Icm T4SS effector</fullName>
    </recommendedName>
</protein>
<accession>A0ABY8ASG8</accession>
<gene>
    <name evidence="1" type="ORF">PXX05_11030</name>
</gene>